<evidence type="ECO:0000256" key="9">
    <source>
        <dbReference type="PROSITE-ProRule" id="PRU10141"/>
    </source>
</evidence>
<name>A0A9Q0S8K2_9DIPT</name>
<dbReference type="PANTHER" id="PTHR24355">
    <property type="entry name" value="G PROTEIN-COUPLED RECEPTOR KINASE/RIBOSOMAL PROTEIN S6 KINASE"/>
    <property type="match status" value="1"/>
</dbReference>
<evidence type="ECO:0000256" key="1">
    <source>
        <dbReference type="ARBA" id="ARBA00001256"/>
    </source>
</evidence>
<evidence type="ECO:0000259" key="11">
    <source>
        <dbReference type="PROSITE" id="PS50003"/>
    </source>
</evidence>
<protein>
    <recommendedName>
        <fullName evidence="10">G protein-coupled receptor kinase</fullName>
        <ecNumber evidence="10">2.7.11.-</ecNumber>
    </recommendedName>
</protein>
<dbReference type="EC" id="2.7.11.-" evidence="10"/>
<dbReference type="PRINTS" id="PR00717">
    <property type="entry name" value="GPCRKINASE"/>
</dbReference>
<dbReference type="PROSITE" id="PS50132">
    <property type="entry name" value="RGS"/>
    <property type="match status" value="1"/>
</dbReference>
<dbReference type="SUPFAM" id="SSF50729">
    <property type="entry name" value="PH domain-like"/>
    <property type="match status" value="1"/>
</dbReference>
<sequence>MLFIFVEIKKKTKSKMADLEAVLADVSYLMAMEKSKCTPAARASKKIILPDPSVRSVMQKYLEKENEISFDKIFNQILGYLLFKDFCENVAEEPVPQLKFYEEIKTYEKTDDKFTRFCQWKNLELNIQLTMNDFSVHRIIGRGGFGEVYGCRKADTGKMYAMKCLDKKRIKMKQGETLALNERTMLSLVSTGTGPFIVCMTYAFHTPDKLCFILDLMNGGDLHYHLSQHGVFNEAEMKFYAAEVILGLDHMHRRYIVYRDLKPANILLDENGHVRISDLGLACDFSKKKPHASVGTHGYMAPEVLSKGTPYDSSADWFSFGCMLYKLLKGHSPFRQHKTKDKHEIDRMTLTMNVELPDSFSEQLKSLLEGLLTRDCKERLGCMGGGAEEIKGHSFFAGIDWHQVYIQKYTPPLIPPRGEVNAADAFDIGSFDEEDTKGIKLTDADADLYRYFPLTISERWQQEVAETVFENVNLEADKTEQKRKAKQKQRFDADEKESDCILHGYIKKLGGSFASAWQTKYAKLYPNRLELHTESNNAKPELILLNEIEEVPAEFTQFKNEQCIQLKYKENIKTSHSIILTNPDEIGLKEWAISLRAAHVGSSQKISSQKLTKIYGTDTIKASIITGNN</sequence>
<dbReference type="InterPro" id="IPR011993">
    <property type="entry name" value="PH-like_dom_sf"/>
</dbReference>
<evidence type="ECO:0000313" key="15">
    <source>
        <dbReference type="EMBL" id="KAJ6649449.1"/>
    </source>
</evidence>
<dbReference type="SUPFAM" id="SSF48097">
    <property type="entry name" value="Regulator of G-protein signaling, RGS"/>
    <property type="match status" value="1"/>
</dbReference>
<feature type="domain" description="AGC-kinase C-terminal" evidence="14">
    <location>
        <begin position="397"/>
        <end position="484"/>
    </location>
</feature>
<keyword evidence="7 9" id="KW-0067">ATP-binding</keyword>
<dbReference type="InterPro" id="IPR000239">
    <property type="entry name" value="GPCR_kinase"/>
</dbReference>
<dbReference type="SMART" id="SM00220">
    <property type="entry name" value="S_TKc"/>
    <property type="match status" value="1"/>
</dbReference>
<dbReference type="SMART" id="SM00133">
    <property type="entry name" value="S_TK_X"/>
    <property type="match status" value="1"/>
</dbReference>
<dbReference type="Gene3D" id="2.30.29.30">
    <property type="entry name" value="Pleckstrin-homology domain (PH domain)/Phosphotyrosine-binding domain (PTB)"/>
    <property type="match status" value="1"/>
</dbReference>
<dbReference type="GO" id="GO:0007186">
    <property type="term" value="P:G protein-coupled receptor signaling pathway"/>
    <property type="evidence" value="ECO:0007669"/>
    <property type="project" value="TreeGrafter"/>
</dbReference>
<feature type="binding site" evidence="9">
    <location>
        <position position="163"/>
    </location>
    <ligand>
        <name>ATP</name>
        <dbReference type="ChEBI" id="CHEBI:30616"/>
    </ligand>
</feature>
<dbReference type="InterPro" id="IPR008271">
    <property type="entry name" value="Ser/Thr_kinase_AS"/>
</dbReference>
<dbReference type="PROSITE" id="PS50003">
    <property type="entry name" value="PH_DOMAIN"/>
    <property type="match status" value="1"/>
</dbReference>
<keyword evidence="15" id="KW-0675">Receptor</keyword>
<dbReference type="GO" id="GO:0009966">
    <property type="term" value="P:regulation of signal transduction"/>
    <property type="evidence" value="ECO:0007669"/>
    <property type="project" value="TreeGrafter"/>
</dbReference>
<comment type="similarity">
    <text evidence="2 10">Belongs to the protein kinase superfamily. AGC Ser/Thr protein kinase family. GPRK subfamily.</text>
</comment>
<dbReference type="Gene3D" id="3.30.200.20">
    <property type="entry name" value="Phosphorylase Kinase, domain 1"/>
    <property type="match status" value="1"/>
</dbReference>
<dbReference type="SMART" id="SM00233">
    <property type="entry name" value="PH"/>
    <property type="match status" value="1"/>
</dbReference>
<keyword evidence="3 10" id="KW-0723">Serine/threonine-protein kinase</keyword>
<dbReference type="AlphaFoldDB" id="A0A9Q0S8K2"/>
<dbReference type="SUPFAM" id="SSF56112">
    <property type="entry name" value="Protein kinase-like (PK-like)"/>
    <property type="match status" value="1"/>
</dbReference>
<evidence type="ECO:0000256" key="6">
    <source>
        <dbReference type="ARBA" id="ARBA00022777"/>
    </source>
</evidence>
<dbReference type="GO" id="GO:0005524">
    <property type="term" value="F:ATP binding"/>
    <property type="evidence" value="ECO:0007669"/>
    <property type="project" value="UniProtKB-UniRule"/>
</dbReference>
<evidence type="ECO:0000256" key="8">
    <source>
        <dbReference type="PIRSR" id="PIRSR600239-51"/>
    </source>
</evidence>
<feature type="domain" description="PH" evidence="11">
    <location>
        <begin position="499"/>
        <end position="600"/>
    </location>
</feature>
<keyword evidence="4 10" id="KW-0808">Transferase</keyword>
<evidence type="ECO:0000256" key="2">
    <source>
        <dbReference type="ARBA" id="ARBA00009793"/>
    </source>
</evidence>
<dbReference type="Gene3D" id="1.10.510.10">
    <property type="entry name" value="Transferase(Phosphotransferase) domain 1"/>
    <property type="match status" value="1"/>
</dbReference>
<dbReference type="PANTHER" id="PTHR24355:SF18">
    <property type="entry name" value="G PROTEIN-COUPLED RECEPTOR KINASE"/>
    <property type="match status" value="1"/>
</dbReference>
<dbReference type="FunFam" id="1.10.510.10:FF:000118">
    <property type="entry name" value="G protein-coupled receptor kinase"/>
    <property type="match status" value="1"/>
</dbReference>
<evidence type="ECO:0000259" key="12">
    <source>
        <dbReference type="PROSITE" id="PS50011"/>
    </source>
</evidence>
<gene>
    <name evidence="15" type="primary">Gprk1_0</name>
    <name evidence="15" type="ORF">Bhyg_04684</name>
</gene>
<dbReference type="InterPro" id="IPR000961">
    <property type="entry name" value="AGC-kinase_C"/>
</dbReference>
<keyword evidence="16" id="KW-1185">Reference proteome</keyword>
<dbReference type="InterPro" id="IPR016137">
    <property type="entry name" value="RGS"/>
</dbReference>
<feature type="active site" description="Proton acceptor" evidence="8">
    <location>
        <position position="260"/>
    </location>
</feature>
<dbReference type="PROSITE" id="PS00108">
    <property type="entry name" value="PROTEIN_KINASE_ST"/>
    <property type="match status" value="1"/>
</dbReference>
<evidence type="ECO:0000256" key="4">
    <source>
        <dbReference type="ARBA" id="ARBA00022679"/>
    </source>
</evidence>
<dbReference type="PROSITE" id="PS00107">
    <property type="entry name" value="PROTEIN_KINASE_ATP"/>
    <property type="match status" value="1"/>
</dbReference>
<dbReference type="InterPro" id="IPR017441">
    <property type="entry name" value="Protein_kinase_ATP_BS"/>
</dbReference>
<dbReference type="EMBL" id="WJQU01000001">
    <property type="protein sequence ID" value="KAJ6649449.1"/>
    <property type="molecule type" value="Genomic_DNA"/>
</dbReference>
<evidence type="ECO:0000313" key="16">
    <source>
        <dbReference type="Proteomes" id="UP001151699"/>
    </source>
</evidence>
<dbReference type="InterPro" id="IPR011009">
    <property type="entry name" value="Kinase-like_dom_sf"/>
</dbReference>
<comment type="catalytic activity">
    <reaction evidence="1">
        <text>[G-protein-coupled receptor] + ATP = [G-protein-coupled receptor]-phosphate + ADP + H(+)</text>
        <dbReference type="Rhea" id="RHEA:12008"/>
        <dbReference type="Rhea" id="RHEA-COMP:11260"/>
        <dbReference type="Rhea" id="RHEA-COMP:11261"/>
        <dbReference type="ChEBI" id="CHEBI:15378"/>
        <dbReference type="ChEBI" id="CHEBI:30616"/>
        <dbReference type="ChEBI" id="CHEBI:43176"/>
        <dbReference type="ChEBI" id="CHEBI:68546"/>
        <dbReference type="ChEBI" id="CHEBI:456216"/>
        <dbReference type="EC" id="2.7.11.16"/>
    </reaction>
</comment>
<reference evidence="15" key="1">
    <citation type="submission" date="2022-07" db="EMBL/GenBank/DDBJ databases">
        <authorList>
            <person name="Trinca V."/>
            <person name="Uliana J.V.C."/>
            <person name="Torres T.T."/>
            <person name="Ward R.J."/>
            <person name="Monesi N."/>
        </authorList>
    </citation>
    <scope>NUCLEOTIDE SEQUENCE</scope>
    <source>
        <strain evidence="15">HSMRA1968</strain>
        <tissue evidence="15">Whole embryos</tissue>
    </source>
</reference>
<feature type="domain" description="Protein kinase" evidence="12">
    <location>
        <begin position="134"/>
        <end position="396"/>
    </location>
</feature>
<dbReference type="InterPro" id="IPR000719">
    <property type="entry name" value="Prot_kinase_dom"/>
</dbReference>
<dbReference type="FunFam" id="3.30.200.20:FF:000068">
    <property type="entry name" value="G protein-coupled receptor kinase"/>
    <property type="match status" value="1"/>
</dbReference>
<dbReference type="PROSITE" id="PS51285">
    <property type="entry name" value="AGC_KINASE_CTER"/>
    <property type="match status" value="1"/>
</dbReference>
<accession>A0A9Q0S8K2</accession>
<organism evidence="15 16">
    <name type="scientific">Pseudolycoriella hygida</name>
    <dbReference type="NCBI Taxonomy" id="35572"/>
    <lineage>
        <taxon>Eukaryota</taxon>
        <taxon>Metazoa</taxon>
        <taxon>Ecdysozoa</taxon>
        <taxon>Arthropoda</taxon>
        <taxon>Hexapoda</taxon>
        <taxon>Insecta</taxon>
        <taxon>Pterygota</taxon>
        <taxon>Neoptera</taxon>
        <taxon>Endopterygota</taxon>
        <taxon>Diptera</taxon>
        <taxon>Nematocera</taxon>
        <taxon>Sciaroidea</taxon>
        <taxon>Sciaridae</taxon>
        <taxon>Pseudolycoriella</taxon>
    </lineage>
</organism>
<dbReference type="GO" id="GO:0004703">
    <property type="term" value="F:G protein-coupled receptor kinase activity"/>
    <property type="evidence" value="ECO:0007669"/>
    <property type="project" value="UniProtKB-EC"/>
</dbReference>
<dbReference type="Pfam" id="PF00169">
    <property type="entry name" value="PH"/>
    <property type="match status" value="1"/>
</dbReference>
<evidence type="ECO:0000256" key="5">
    <source>
        <dbReference type="ARBA" id="ARBA00022741"/>
    </source>
</evidence>
<dbReference type="Gene3D" id="1.10.287.1270">
    <property type="match status" value="2"/>
</dbReference>
<dbReference type="InterPro" id="IPR036305">
    <property type="entry name" value="RGS_sf"/>
</dbReference>
<keyword evidence="6 10" id="KW-0418">Kinase</keyword>
<dbReference type="Proteomes" id="UP001151699">
    <property type="component" value="Chromosome A"/>
</dbReference>
<evidence type="ECO:0000256" key="7">
    <source>
        <dbReference type="ARBA" id="ARBA00022840"/>
    </source>
</evidence>
<proteinExistence type="inferred from homology"/>
<dbReference type="GO" id="GO:0001664">
    <property type="term" value="F:G protein-coupled receptor binding"/>
    <property type="evidence" value="ECO:0007669"/>
    <property type="project" value="TreeGrafter"/>
</dbReference>
<evidence type="ECO:0000259" key="14">
    <source>
        <dbReference type="PROSITE" id="PS51285"/>
    </source>
</evidence>
<dbReference type="OrthoDB" id="354826at2759"/>
<feature type="domain" description="RGS" evidence="13">
    <location>
        <begin position="69"/>
        <end position="112"/>
    </location>
</feature>
<evidence type="ECO:0000256" key="3">
    <source>
        <dbReference type="ARBA" id="ARBA00022527"/>
    </source>
</evidence>
<dbReference type="Pfam" id="PF00069">
    <property type="entry name" value="Pkinase"/>
    <property type="match status" value="1"/>
</dbReference>
<comment type="caution">
    <text evidence="15">The sequence shown here is derived from an EMBL/GenBank/DDBJ whole genome shotgun (WGS) entry which is preliminary data.</text>
</comment>
<keyword evidence="5 9" id="KW-0547">Nucleotide-binding</keyword>
<evidence type="ECO:0000259" key="13">
    <source>
        <dbReference type="PROSITE" id="PS50132"/>
    </source>
</evidence>
<dbReference type="InterPro" id="IPR001849">
    <property type="entry name" value="PH_domain"/>
</dbReference>
<dbReference type="PROSITE" id="PS50011">
    <property type="entry name" value="PROTEIN_KINASE_DOM"/>
    <property type="match status" value="1"/>
</dbReference>
<evidence type="ECO:0000256" key="10">
    <source>
        <dbReference type="RuleBase" id="RU000308"/>
    </source>
</evidence>